<dbReference type="SUPFAM" id="SSF53686">
    <property type="entry name" value="Tryptophan synthase beta subunit-like PLP-dependent enzymes"/>
    <property type="match status" value="1"/>
</dbReference>
<gene>
    <name evidence="4" type="ORF">ACFFN0_14690</name>
</gene>
<keyword evidence="5" id="KW-1185">Reference proteome</keyword>
<dbReference type="PANTHER" id="PTHR42937:SF1">
    <property type="entry name" value="DIAMINOPROPIONATE AMMONIA-LYASE"/>
    <property type="match status" value="1"/>
</dbReference>
<comment type="caution">
    <text evidence="4">The sequence shown here is derived from an EMBL/GenBank/DDBJ whole genome shotgun (WGS) entry which is preliminary data.</text>
</comment>
<dbReference type="InterPro" id="IPR001926">
    <property type="entry name" value="TrpB-like_PALP"/>
</dbReference>
<accession>A0ABV5V654</accession>
<evidence type="ECO:0000259" key="3">
    <source>
        <dbReference type="Pfam" id="PF00291"/>
    </source>
</evidence>
<protein>
    <submittedName>
        <fullName evidence="4">Pyridoxal-phosphate dependent enzyme</fullName>
    </submittedName>
</protein>
<reference evidence="4 5" key="1">
    <citation type="submission" date="2024-09" db="EMBL/GenBank/DDBJ databases">
        <authorList>
            <person name="Sun Q."/>
            <person name="Mori K."/>
        </authorList>
    </citation>
    <scope>NUCLEOTIDE SEQUENCE [LARGE SCALE GENOMIC DNA]</scope>
    <source>
        <strain evidence="4 5">JCM 12763</strain>
    </source>
</reference>
<dbReference type="Pfam" id="PF00291">
    <property type="entry name" value="PALP"/>
    <property type="match status" value="1"/>
</dbReference>
<evidence type="ECO:0000256" key="1">
    <source>
        <dbReference type="ARBA" id="ARBA00001933"/>
    </source>
</evidence>
<dbReference type="RefSeq" id="WP_141338621.1">
    <property type="nucleotide sequence ID" value="NZ_JBHMAX010000028.1"/>
</dbReference>
<comment type="cofactor">
    <cofactor evidence="1">
        <name>pyridoxal 5'-phosphate</name>
        <dbReference type="ChEBI" id="CHEBI:597326"/>
    </cofactor>
</comment>
<keyword evidence="2" id="KW-0663">Pyridoxal phosphate</keyword>
<dbReference type="InterPro" id="IPR036052">
    <property type="entry name" value="TrpB-like_PALP_sf"/>
</dbReference>
<proteinExistence type="predicted"/>
<name>A0ABV5V654_9MICO</name>
<evidence type="ECO:0000313" key="4">
    <source>
        <dbReference type="EMBL" id="MFB9733293.1"/>
    </source>
</evidence>
<organism evidence="4 5">
    <name type="scientific">Ornithinimicrobium kibberense</name>
    <dbReference type="NCBI Taxonomy" id="282060"/>
    <lineage>
        <taxon>Bacteria</taxon>
        <taxon>Bacillati</taxon>
        <taxon>Actinomycetota</taxon>
        <taxon>Actinomycetes</taxon>
        <taxon>Micrococcales</taxon>
        <taxon>Ornithinimicrobiaceae</taxon>
        <taxon>Ornithinimicrobium</taxon>
    </lineage>
</organism>
<sequence length="344" mass="35784">MTSWFSNPAARRWTPADATGGARDFHRSLPGYAPSPLADLPALAEELGVGRVLVKDESSRLGLPAFKILGASWACRQVLDRFPGAELVTATDGNHGRAVARTARELGATATIFVPALMPASTSALVEGEGARVVRVEGDYDDAVRAAAHHATAADDRALVQDTAWEGYEDVPGWIVEGYRTMVEEVDEQLGRRPDLVAVPVGVGSLAQAVVSHYRTAPHSFQTTRVLSVEPDTAACLLASLRDGTPTSVPTAGTVMAGMNCGTVSALAWPVLRDGCDAAVAVTDEQALTASRDLRELGVSSGPCGAATLAGARAALDDPSRRADLALPPDAVVVLLSTEGLDAA</sequence>
<dbReference type="Proteomes" id="UP001589613">
    <property type="component" value="Unassembled WGS sequence"/>
</dbReference>
<evidence type="ECO:0000313" key="5">
    <source>
        <dbReference type="Proteomes" id="UP001589613"/>
    </source>
</evidence>
<dbReference type="PANTHER" id="PTHR42937">
    <property type="match status" value="1"/>
</dbReference>
<evidence type="ECO:0000256" key="2">
    <source>
        <dbReference type="ARBA" id="ARBA00022898"/>
    </source>
</evidence>
<dbReference type="Gene3D" id="3.40.50.1100">
    <property type="match status" value="3"/>
</dbReference>
<feature type="domain" description="Tryptophan synthase beta chain-like PALP" evidence="3">
    <location>
        <begin position="30"/>
        <end position="336"/>
    </location>
</feature>
<dbReference type="EMBL" id="JBHMAX010000028">
    <property type="protein sequence ID" value="MFB9733293.1"/>
    <property type="molecule type" value="Genomic_DNA"/>
</dbReference>